<feature type="region of interest" description="Disordered" evidence="6">
    <location>
        <begin position="27"/>
        <end position="60"/>
    </location>
</feature>
<feature type="compositionally biased region" description="Acidic residues" evidence="6">
    <location>
        <begin position="48"/>
        <end position="57"/>
    </location>
</feature>
<dbReference type="PROSITE" id="PS51257">
    <property type="entry name" value="PROKAR_LIPOPROTEIN"/>
    <property type="match status" value="1"/>
</dbReference>
<keyword evidence="2 7" id="KW-0732">Signal</keyword>
<evidence type="ECO:0000256" key="3">
    <source>
        <dbReference type="ARBA" id="ARBA00023136"/>
    </source>
</evidence>
<dbReference type="RefSeq" id="WP_118042756.1">
    <property type="nucleotide sequence ID" value="NZ_JAGZVY010000003.1"/>
</dbReference>
<feature type="compositionally biased region" description="Polar residues" evidence="6">
    <location>
        <begin position="27"/>
        <end position="47"/>
    </location>
</feature>
<dbReference type="SUPFAM" id="SSF53850">
    <property type="entry name" value="Periplasmic binding protein-like II"/>
    <property type="match status" value="1"/>
</dbReference>
<feature type="chain" id="PRO_5041470567" description="Extracellular solute-binding protein" evidence="7">
    <location>
        <begin position="22"/>
        <end position="457"/>
    </location>
</feature>
<proteinExistence type="predicted"/>
<keyword evidence="5" id="KW-0449">Lipoprotein</keyword>
<dbReference type="InterPro" id="IPR006059">
    <property type="entry name" value="SBP"/>
</dbReference>
<keyword evidence="4" id="KW-0564">Palmitate</keyword>
<gene>
    <name evidence="8" type="ORF">CE91St55_34590</name>
</gene>
<evidence type="ECO:0000256" key="6">
    <source>
        <dbReference type="SAM" id="MobiDB-lite"/>
    </source>
</evidence>
<keyword evidence="1" id="KW-1003">Cell membrane</keyword>
<evidence type="ECO:0000256" key="4">
    <source>
        <dbReference type="ARBA" id="ARBA00023139"/>
    </source>
</evidence>
<dbReference type="Proteomes" id="UP001055091">
    <property type="component" value="Unassembled WGS sequence"/>
</dbReference>
<dbReference type="Gene3D" id="3.40.190.10">
    <property type="entry name" value="Periplasmic binding protein-like II"/>
    <property type="match status" value="1"/>
</dbReference>
<dbReference type="PANTHER" id="PTHR43649">
    <property type="entry name" value="ARABINOSE-BINDING PROTEIN-RELATED"/>
    <property type="match status" value="1"/>
</dbReference>
<evidence type="ECO:0008006" key="10">
    <source>
        <dbReference type="Google" id="ProtNLM"/>
    </source>
</evidence>
<sequence>MRSKKKSIIAAALISCIFLTACQGNTQDSAKSQQTPAQKQQTLAQDDTQNEETEPQVEGEKRTVTMWSWFDKNKLIPAFHESYPDIEVEFVKFNSSADVATKVQMAVASGGELPDIVAVSYNEMGTMWGLDIWEDLSAEPYNLNPEIFVPSLLPMMTDASGRLVGICEKPGITGIGYKRELAKEYFGTDDPDEMEQIFSSYDIFIEKGKEVRDKSNGTVYIFPTVKEVFDLVYLSGTEPYLDNDTVNLEAARRAFEFVLEMKKEGLVDTMEFEGPAHDNSLIQKKHIFGMMPAYFPTFKIKNIDKEKTVKWGLMTPPEGGVNAASNAWAIPKAARNKDAAFKWLSWFAVSDEGTQAVKDIWPTFSPVKKRYEEDGFYSMNDEWFGGQDIFEKFSDMTLNTKGLSPEYSKYLSTVQEQINIAIKTINASKDGSDINLDELFKNMEEQIIIKEPDIKIQ</sequence>
<evidence type="ECO:0000256" key="5">
    <source>
        <dbReference type="ARBA" id="ARBA00023288"/>
    </source>
</evidence>
<dbReference type="AlphaFoldDB" id="A0AA37N3Z3"/>
<evidence type="ECO:0000256" key="2">
    <source>
        <dbReference type="ARBA" id="ARBA00022729"/>
    </source>
</evidence>
<evidence type="ECO:0000313" key="8">
    <source>
        <dbReference type="EMBL" id="GKH01478.1"/>
    </source>
</evidence>
<accession>A0AA37N3Z3</accession>
<keyword evidence="3" id="KW-0472">Membrane</keyword>
<feature type="signal peptide" evidence="7">
    <location>
        <begin position="1"/>
        <end position="21"/>
    </location>
</feature>
<evidence type="ECO:0000313" key="9">
    <source>
        <dbReference type="Proteomes" id="UP001055091"/>
    </source>
</evidence>
<organism evidence="8 9">
    <name type="scientific">Hungatella hathewayi</name>
    <dbReference type="NCBI Taxonomy" id="154046"/>
    <lineage>
        <taxon>Bacteria</taxon>
        <taxon>Bacillati</taxon>
        <taxon>Bacillota</taxon>
        <taxon>Clostridia</taxon>
        <taxon>Lachnospirales</taxon>
        <taxon>Lachnospiraceae</taxon>
        <taxon>Hungatella</taxon>
    </lineage>
</organism>
<reference evidence="8" key="1">
    <citation type="submission" date="2022-01" db="EMBL/GenBank/DDBJ databases">
        <title>Novel bile acid biosynthetic pathways are enriched in the microbiome of centenarians.</title>
        <authorList>
            <person name="Sato Y."/>
            <person name="Atarashi K."/>
            <person name="Plichta R.D."/>
            <person name="Arai Y."/>
            <person name="Sasajima S."/>
            <person name="Kearney M.S."/>
            <person name="Suda W."/>
            <person name="Takeshita K."/>
            <person name="Sasaki T."/>
            <person name="Okamoto S."/>
            <person name="Skelly N.A."/>
            <person name="Okamura Y."/>
            <person name="Vlamakis H."/>
            <person name="Li Y."/>
            <person name="Tanoue T."/>
            <person name="Takei H."/>
            <person name="Nittono H."/>
            <person name="Narushima S."/>
            <person name="Irie J."/>
            <person name="Itoh H."/>
            <person name="Moriya K."/>
            <person name="Sugiura Y."/>
            <person name="Suematsu M."/>
            <person name="Moritoki N."/>
            <person name="Shibata S."/>
            <person name="Littman R.D."/>
            <person name="Fischbach A.M."/>
            <person name="Uwamino Y."/>
            <person name="Inoue T."/>
            <person name="Honda A."/>
            <person name="Hattori M."/>
            <person name="Murai T."/>
            <person name="Xavier J.R."/>
            <person name="Hirose N."/>
            <person name="Honda K."/>
        </authorList>
    </citation>
    <scope>NUCLEOTIDE SEQUENCE</scope>
    <source>
        <strain evidence="8">CE91-St55</strain>
    </source>
</reference>
<dbReference type="InterPro" id="IPR050490">
    <property type="entry name" value="Bact_solute-bd_prot1"/>
</dbReference>
<evidence type="ECO:0000256" key="7">
    <source>
        <dbReference type="SAM" id="SignalP"/>
    </source>
</evidence>
<evidence type="ECO:0000256" key="1">
    <source>
        <dbReference type="ARBA" id="ARBA00022475"/>
    </source>
</evidence>
<comment type="caution">
    <text evidence="8">The sequence shown here is derived from an EMBL/GenBank/DDBJ whole genome shotgun (WGS) entry which is preliminary data.</text>
</comment>
<dbReference type="EMBL" id="BQNJ01000001">
    <property type="protein sequence ID" value="GKH01478.1"/>
    <property type="molecule type" value="Genomic_DNA"/>
</dbReference>
<name>A0AA37N3Z3_9FIRM</name>
<dbReference type="Pfam" id="PF13416">
    <property type="entry name" value="SBP_bac_8"/>
    <property type="match status" value="1"/>
</dbReference>
<dbReference type="PANTHER" id="PTHR43649:SF33">
    <property type="entry name" value="POLYGALACTURONAN_RHAMNOGALACTURONAN-BINDING PROTEIN YTCQ"/>
    <property type="match status" value="1"/>
</dbReference>
<protein>
    <recommendedName>
        <fullName evidence="10">Extracellular solute-binding protein</fullName>
    </recommendedName>
</protein>